<dbReference type="InterPro" id="IPR036653">
    <property type="entry name" value="CinA-like_C"/>
</dbReference>
<dbReference type="Proteomes" id="UP000658613">
    <property type="component" value="Unassembled WGS sequence"/>
</dbReference>
<proteinExistence type="predicted"/>
<organism evidence="2 3">
    <name type="scientific">Corynebacterium aquatimens</name>
    <dbReference type="NCBI Taxonomy" id="1190508"/>
    <lineage>
        <taxon>Bacteria</taxon>
        <taxon>Bacillati</taxon>
        <taxon>Actinomycetota</taxon>
        <taxon>Actinomycetes</taxon>
        <taxon>Mycobacteriales</taxon>
        <taxon>Corynebacteriaceae</taxon>
        <taxon>Corynebacterium</taxon>
    </lineage>
</organism>
<dbReference type="SUPFAM" id="SSF142433">
    <property type="entry name" value="CinA-like"/>
    <property type="match status" value="1"/>
</dbReference>
<dbReference type="Pfam" id="PF02464">
    <property type="entry name" value="CinA"/>
    <property type="match status" value="1"/>
</dbReference>
<dbReference type="RefSeq" id="WP_196824305.1">
    <property type="nucleotide sequence ID" value="NZ_CP046980.1"/>
</dbReference>
<dbReference type="GO" id="GO:0019159">
    <property type="term" value="F:nicotinamide-nucleotide amidase activity"/>
    <property type="evidence" value="ECO:0007669"/>
    <property type="project" value="UniProtKB-EC"/>
</dbReference>
<evidence type="ECO:0000259" key="1">
    <source>
        <dbReference type="Pfam" id="PF02464"/>
    </source>
</evidence>
<protein>
    <submittedName>
        <fullName evidence="2">Nicotinamide-nucleotide amidase</fullName>
        <ecNumber evidence="2">3.5.1.42</ecNumber>
    </submittedName>
</protein>
<comment type="caution">
    <text evidence="2">The sequence shown here is derived from an EMBL/GenBank/DDBJ whole genome shotgun (WGS) entry which is preliminary data.</text>
</comment>
<dbReference type="EMBL" id="JADOUE010000001">
    <property type="protein sequence ID" value="MBG6121817.1"/>
    <property type="molecule type" value="Genomic_DNA"/>
</dbReference>
<evidence type="ECO:0000313" key="2">
    <source>
        <dbReference type="EMBL" id="MBG6121817.1"/>
    </source>
</evidence>
<dbReference type="AlphaFoldDB" id="A0A931DWZ5"/>
<dbReference type="Gene3D" id="3.90.950.20">
    <property type="entry name" value="CinA-like"/>
    <property type="match status" value="1"/>
</dbReference>
<evidence type="ECO:0000313" key="3">
    <source>
        <dbReference type="Proteomes" id="UP000658613"/>
    </source>
</evidence>
<accession>A0A931DWZ5</accession>
<reference evidence="2" key="1">
    <citation type="submission" date="2020-11" db="EMBL/GenBank/DDBJ databases">
        <title>Sequencing the genomes of 1000 actinobacteria strains.</title>
        <authorList>
            <person name="Klenk H.-P."/>
        </authorList>
    </citation>
    <scope>NUCLEOTIDE SEQUENCE</scope>
    <source>
        <strain evidence="2">DSM 45632</strain>
    </source>
</reference>
<sequence>MQQASRTNEALAREVVKTLTARGETLACCESLTAGLLAATVASVPGASAILRGGLITYATDLKATLAGVDADVLDRFGPVSAPVALQMARGARERCGATWGVALTGVAGPDPQDDHPVGEVHVAVSGPTRTAATVAAEVADTRSTRFTLIDGRPPLRVLIGDRQFIREQSVNAALSAVLREIG</sequence>
<feature type="domain" description="CinA C-terminal" evidence="1">
    <location>
        <begin position="9"/>
        <end position="143"/>
    </location>
</feature>
<name>A0A931DWZ5_9CORY</name>
<keyword evidence="3" id="KW-1185">Reference proteome</keyword>
<dbReference type="InterPro" id="IPR008136">
    <property type="entry name" value="CinA_C"/>
</dbReference>
<dbReference type="NCBIfam" id="TIGR00199">
    <property type="entry name" value="PncC_domain"/>
    <property type="match status" value="1"/>
</dbReference>
<keyword evidence="2" id="KW-0378">Hydrolase</keyword>
<gene>
    <name evidence="2" type="ORF">IW254_000786</name>
</gene>
<dbReference type="EC" id="3.5.1.42" evidence="2"/>